<reference evidence="1" key="1">
    <citation type="submission" date="2018-05" db="EMBL/GenBank/DDBJ databases">
        <authorList>
            <person name="Lanie J.A."/>
            <person name="Ng W.-L."/>
            <person name="Kazmierczak K.M."/>
            <person name="Andrzejewski T.M."/>
            <person name="Davidsen T.M."/>
            <person name="Wayne K.J."/>
            <person name="Tettelin H."/>
            <person name="Glass J.I."/>
            <person name="Rusch D."/>
            <person name="Podicherti R."/>
            <person name="Tsui H.-C.T."/>
            <person name="Winkler M.E."/>
        </authorList>
    </citation>
    <scope>NUCLEOTIDE SEQUENCE</scope>
</reference>
<dbReference type="EMBL" id="UINC01221955">
    <property type="protein sequence ID" value="SVE50513.1"/>
    <property type="molecule type" value="Genomic_DNA"/>
</dbReference>
<proteinExistence type="predicted"/>
<protein>
    <submittedName>
        <fullName evidence="1">Uncharacterized protein</fullName>
    </submittedName>
</protein>
<dbReference type="AlphaFoldDB" id="A0A383E232"/>
<organism evidence="1">
    <name type="scientific">marine metagenome</name>
    <dbReference type="NCBI Taxonomy" id="408172"/>
    <lineage>
        <taxon>unclassified sequences</taxon>
        <taxon>metagenomes</taxon>
        <taxon>ecological metagenomes</taxon>
    </lineage>
</organism>
<evidence type="ECO:0000313" key="1">
    <source>
        <dbReference type="EMBL" id="SVE50513.1"/>
    </source>
</evidence>
<accession>A0A383E232</accession>
<name>A0A383E232_9ZZZZ</name>
<sequence length="137" mass="15298">MYSSTDSERVNGNSNGSFSIYKSLNHYNQVKPGDVNGPKIPCRIPSMAVQIVPQYHDQMGYHALTHNMAPEQMNTGHYTVKGAYPNYLAKCDTFHARGCDKLVQQQVPQQVPQNIIVDDTEIIVDTDATGPVESYCY</sequence>
<gene>
    <name evidence="1" type="ORF">METZ01_LOCUS503367</name>
</gene>